<proteinExistence type="predicted"/>
<dbReference type="KEGG" id="mbas:ALGA_2969"/>
<reference evidence="2" key="2">
    <citation type="journal article" date="2020" name="Antonie Van Leeuwenhoek">
        <title>Labilibaculum antarcticum sp. nov., a novel facultative anaerobic, psychrotorelant bacterium isolated from marine sediment of Antarctica.</title>
        <authorList>
            <person name="Watanabe M."/>
            <person name="Kojima H."/>
            <person name="Fukui M."/>
        </authorList>
    </citation>
    <scope>NUCLEOTIDE SEQUENCE [LARGE SCALE GENOMIC DNA]</scope>
    <source>
        <strain evidence="2">SPP2</strain>
    </source>
</reference>
<protein>
    <submittedName>
        <fullName evidence="1">Uncharacterized protein</fullName>
    </submittedName>
</protein>
<dbReference type="Proteomes" id="UP000218267">
    <property type="component" value="Chromosome"/>
</dbReference>
<reference evidence="1 2" key="1">
    <citation type="journal article" date="2018" name="Mar. Genomics">
        <title>Complete genome sequence of Marinifilaceae bacterium strain SPP2, isolated from the Antarctic marine sediment.</title>
        <authorList>
            <person name="Watanabe M."/>
            <person name="Kojima H."/>
            <person name="Fukui M."/>
        </authorList>
    </citation>
    <scope>NUCLEOTIDE SEQUENCE [LARGE SCALE GENOMIC DNA]</scope>
    <source>
        <strain evidence="1 2">SPP2</strain>
    </source>
</reference>
<keyword evidence="2" id="KW-1185">Reference proteome</keyword>
<gene>
    <name evidence="1" type="ORF">ALGA_2969</name>
</gene>
<evidence type="ECO:0000313" key="2">
    <source>
        <dbReference type="Proteomes" id="UP000218267"/>
    </source>
</evidence>
<dbReference type="RefSeq" id="WP_096430481.1">
    <property type="nucleotide sequence ID" value="NZ_AP018042.1"/>
</dbReference>
<organism evidence="1 2">
    <name type="scientific">Labilibaculum antarcticum</name>
    <dbReference type="NCBI Taxonomy" id="1717717"/>
    <lineage>
        <taxon>Bacteria</taxon>
        <taxon>Pseudomonadati</taxon>
        <taxon>Bacteroidota</taxon>
        <taxon>Bacteroidia</taxon>
        <taxon>Marinilabiliales</taxon>
        <taxon>Marinifilaceae</taxon>
        <taxon>Labilibaculum</taxon>
    </lineage>
</organism>
<dbReference type="AlphaFoldDB" id="A0A1Y1CLV3"/>
<name>A0A1Y1CLV3_9BACT</name>
<accession>A0A1Y1CLV3</accession>
<dbReference type="EMBL" id="AP018042">
    <property type="protein sequence ID" value="BAX81274.1"/>
    <property type="molecule type" value="Genomic_DNA"/>
</dbReference>
<dbReference type="OrthoDB" id="10019446at2"/>
<evidence type="ECO:0000313" key="1">
    <source>
        <dbReference type="EMBL" id="BAX81274.1"/>
    </source>
</evidence>
<sequence length="685" mass="77256">MAYIELEIEGQTQKYEYEESIQGEVVYDINTNEVGIIREDQRSSFKQEVDWMDAFTPYMASFQKKEQDEAKEEDRKYLALATLIIYDEFVNASNDATAADIINHLDAKINEKKEELKADGPIDTSAVNISDKVHSEILWAEGKRMVRVRSEKIKNHNRWFGKKQVQQQIEAGNESENEKTAKTAKSAEIKILEKKFWSEDGAINDKFEAINKDLHKDFFEDNNNINSSLDAKLFRYTTEAAADTKFDWTDKKELKATAKASGSFSLAEATGKFSVALPDQYGFGLMQYCKSIAPDFIDDDYTEIFLKIILGLDGSAFVGICASVSGEIGLSVTEGKENGSAQAGLDIFAGAKGEAKASFEIKMMFVEDYVMDAMRDRLKTVGERGETVVSSKEIEADKLSKWEKLGSAEIGGFVAAGAGISGVFAVGYFDGQLRYQAKIALVVKVGGGTFMKGFVDAKLVGKFILTVAHGLNWKNMSDALDKQTELLYHTIMNNCFYLQRTVAEVYGELEGKFKEIMDTIQDLRDLPEKGLEQFKIADDNWDENVPGYSSFKQYNLAFLVLKSTYYSLKQRNENLSEKEAAIALVEKAQQNKISWNYATWQMKIDLIYDMRHDGSGAFGGFSEEDKEDAVIAVLESSRNSEEFKKIEENLKTPKQGTGREAIFIDDLVDFSQQDRLDYLRNIKYR</sequence>